<evidence type="ECO:0000256" key="1">
    <source>
        <dbReference type="SAM" id="MobiDB-lite"/>
    </source>
</evidence>
<dbReference type="AlphaFoldDB" id="A0A2J6QRW3"/>
<name>A0A2J6QRW3_HYAVF</name>
<sequence>MARLKEEGKKVRGEMSERNKPLEVAFISKPATLLSVPEARQAYNLLYQLTNFLIQDDKTIHWDRQRLLFQAICEIPAPLVEKLSLEERVTHVGLLQEMIEERIDSYRRSVRWSSPKEHLKPEVFALSQTLRPHIALLQAMVDSQPEESSEELAENFLEEFREEYPDYWDGCFPGKIPKDFSAGVSPRQISAMVNAMQKNLSSYPERFNEPLTLDEPVTYVCTESDHYDEDSDDESDLEEECFGDNSHTSKDGSGD</sequence>
<protein>
    <submittedName>
        <fullName evidence="2">Uncharacterized protein</fullName>
    </submittedName>
</protein>
<proteinExistence type="predicted"/>
<feature type="compositionally biased region" description="Acidic residues" evidence="1">
    <location>
        <begin position="226"/>
        <end position="242"/>
    </location>
</feature>
<reference evidence="2 3" key="1">
    <citation type="submission" date="2016-04" db="EMBL/GenBank/DDBJ databases">
        <title>A degradative enzymes factory behind the ericoid mycorrhizal symbiosis.</title>
        <authorList>
            <consortium name="DOE Joint Genome Institute"/>
            <person name="Martino E."/>
            <person name="Morin E."/>
            <person name="Grelet G."/>
            <person name="Kuo A."/>
            <person name="Kohler A."/>
            <person name="Daghino S."/>
            <person name="Barry K."/>
            <person name="Choi C."/>
            <person name="Cichocki N."/>
            <person name="Clum A."/>
            <person name="Copeland A."/>
            <person name="Hainaut M."/>
            <person name="Haridas S."/>
            <person name="Labutti K."/>
            <person name="Lindquist E."/>
            <person name="Lipzen A."/>
            <person name="Khouja H.-R."/>
            <person name="Murat C."/>
            <person name="Ohm R."/>
            <person name="Olson A."/>
            <person name="Spatafora J."/>
            <person name="Veneault-Fourrey C."/>
            <person name="Henrissat B."/>
            <person name="Grigoriev I."/>
            <person name="Martin F."/>
            <person name="Perotto S."/>
        </authorList>
    </citation>
    <scope>NUCLEOTIDE SEQUENCE [LARGE SCALE GENOMIC DNA]</scope>
    <source>
        <strain evidence="2 3">F</strain>
    </source>
</reference>
<dbReference type="Proteomes" id="UP000235786">
    <property type="component" value="Unassembled WGS sequence"/>
</dbReference>
<evidence type="ECO:0000313" key="3">
    <source>
        <dbReference type="Proteomes" id="UP000235786"/>
    </source>
</evidence>
<accession>A0A2J6QRW3</accession>
<evidence type="ECO:0000313" key="2">
    <source>
        <dbReference type="EMBL" id="PMD29008.1"/>
    </source>
</evidence>
<dbReference type="EMBL" id="KZ613979">
    <property type="protein sequence ID" value="PMD29008.1"/>
    <property type="molecule type" value="Genomic_DNA"/>
</dbReference>
<gene>
    <name evidence="2" type="ORF">L207DRAFT_539226</name>
</gene>
<feature type="region of interest" description="Disordered" evidence="1">
    <location>
        <begin position="220"/>
        <end position="255"/>
    </location>
</feature>
<keyword evidence="3" id="KW-1185">Reference proteome</keyword>
<organism evidence="2 3">
    <name type="scientific">Hyaloscypha variabilis (strain UAMH 11265 / GT02V1 / F)</name>
    <name type="common">Meliniomyces variabilis</name>
    <dbReference type="NCBI Taxonomy" id="1149755"/>
    <lineage>
        <taxon>Eukaryota</taxon>
        <taxon>Fungi</taxon>
        <taxon>Dikarya</taxon>
        <taxon>Ascomycota</taxon>
        <taxon>Pezizomycotina</taxon>
        <taxon>Leotiomycetes</taxon>
        <taxon>Helotiales</taxon>
        <taxon>Hyaloscyphaceae</taxon>
        <taxon>Hyaloscypha</taxon>
        <taxon>Hyaloscypha variabilis</taxon>
    </lineage>
</organism>